<dbReference type="GO" id="GO:0016787">
    <property type="term" value="F:hydrolase activity"/>
    <property type="evidence" value="ECO:0007669"/>
    <property type="project" value="UniProtKB-KW"/>
</dbReference>
<dbReference type="Gene3D" id="3.40.50.1820">
    <property type="entry name" value="alpha/beta hydrolase"/>
    <property type="match status" value="1"/>
</dbReference>
<evidence type="ECO:0000313" key="5">
    <source>
        <dbReference type="Proteomes" id="UP000800200"/>
    </source>
</evidence>
<keyword evidence="5" id="KW-1185">Reference proteome</keyword>
<evidence type="ECO:0000256" key="2">
    <source>
        <dbReference type="ARBA" id="ARBA00022801"/>
    </source>
</evidence>
<dbReference type="InterPro" id="IPR029058">
    <property type="entry name" value="AB_hydrolase_fold"/>
</dbReference>
<name>A0A6A6ENV1_9PEZI</name>
<keyword evidence="1" id="KW-0732">Signal</keyword>
<feature type="domain" description="Fungal lipase-type" evidence="3">
    <location>
        <begin position="39"/>
        <end position="175"/>
    </location>
</feature>
<dbReference type="PANTHER" id="PTHR46640">
    <property type="entry name" value="TRIACYLGLYCEROL LIPASE, PUTATIVE (AFU_ORTHOLOGUE AFUA_6G06510)-RELATED"/>
    <property type="match status" value="1"/>
</dbReference>
<dbReference type="AlphaFoldDB" id="A0A6A6ENV1"/>
<keyword evidence="2 4" id="KW-0378">Hydrolase</keyword>
<organism evidence="4 5">
    <name type="scientific">Zopfia rhizophila CBS 207.26</name>
    <dbReference type="NCBI Taxonomy" id="1314779"/>
    <lineage>
        <taxon>Eukaryota</taxon>
        <taxon>Fungi</taxon>
        <taxon>Dikarya</taxon>
        <taxon>Ascomycota</taxon>
        <taxon>Pezizomycotina</taxon>
        <taxon>Dothideomycetes</taxon>
        <taxon>Dothideomycetes incertae sedis</taxon>
        <taxon>Zopfiaceae</taxon>
        <taxon>Zopfia</taxon>
    </lineage>
</organism>
<protein>
    <submittedName>
        <fullName evidence="4">Alpha/beta-hydrolase</fullName>
    </submittedName>
</protein>
<dbReference type="SUPFAM" id="SSF53474">
    <property type="entry name" value="alpha/beta-Hydrolases"/>
    <property type="match status" value="1"/>
</dbReference>
<accession>A0A6A6ENV1</accession>
<dbReference type="InterPro" id="IPR002921">
    <property type="entry name" value="Fungal_lipase-type"/>
</dbReference>
<dbReference type="GO" id="GO:0006629">
    <property type="term" value="P:lipid metabolic process"/>
    <property type="evidence" value="ECO:0007669"/>
    <property type="project" value="InterPro"/>
</dbReference>
<gene>
    <name evidence="4" type="ORF">K469DRAFT_462151</name>
</gene>
<feature type="non-terminal residue" evidence="4">
    <location>
        <position position="201"/>
    </location>
</feature>
<dbReference type="EMBL" id="ML994617">
    <property type="protein sequence ID" value="KAF2191616.1"/>
    <property type="molecule type" value="Genomic_DNA"/>
</dbReference>
<proteinExistence type="predicted"/>
<dbReference type="InterPro" id="IPR051299">
    <property type="entry name" value="AB_hydrolase_lip/est"/>
</dbReference>
<evidence type="ECO:0000313" key="4">
    <source>
        <dbReference type="EMBL" id="KAF2191616.1"/>
    </source>
</evidence>
<evidence type="ECO:0000256" key="1">
    <source>
        <dbReference type="ARBA" id="ARBA00022729"/>
    </source>
</evidence>
<dbReference type="OrthoDB" id="426718at2759"/>
<dbReference type="Proteomes" id="UP000800200">
    <property type="component" value="Unassembled WGS sequence"/>
</dbReference>
<dbReference type="Pfam" id="PF01764">
    <property type="entry name" value="Lipase_3"/>
    <property type="match status" value="1"/>
</dbReference>
<dbReference type="PANTHER" id="PTHR46640:SF1">
    <property type="entry name" value="FUNGAL LIPASE-LIKE DOMAIN-CONTAINING PROTEIN-RELATED"/>
    <property type="match status" value="1"/>
</dbReference>
<feature type="non-terminal residue" evidence="4">
    <location>
        <position position="1"/>
    </location>
</feature>
<dbReference type="CDD" id="cd00519">
    <property type="entry name" value="Lipase_3"/>
    <property type="match status" value="1"/>
</dbReference>
<evidence type="ECO:0000259" key="3">
    <source>
        <dbReference type="Pfam" id="PF01764"/>
    </source>
</evidence>
<reference evidence="4" key="1">
    <citation type="journal article" date="2020" name="Stud. Mycol.">
        <title>101 Dothideomycetes genomes: a test case for predicting lifestyles and emergence of pathogens.</title>
        <authorList>
            <person name="Haridas S."/>
            <person name="Albert R."/>
            <person name="Binder M."/>
            <person name="Bloem J."/>
            <person name="Labutti K."/>
            <person name="Salamov A."/>
            <person name="Andreopoulos B."/>
            <person name="Baker S."/>
            <person name="Barry K."/>
            <person name="Bills G."/>
            <person name="Bluhm B."/>
            <person name="Cannon C."/>
            <person name="Castanera R."/>
            <person name="Culley D."/>
            <person name="Daum C."/>
            <person name="Ezra D."/>
            <person name="Gonzalez J."/>
            <person name="Henrissat B."/>
            <person name="Kuo A."/>
            <person name="Liang C."/>
            <person name="Lipzen A."/>
            <person name="Lutzoni F."/>
            <person name="Magnuson J."/>
            <person name="Mondo S."/>
            <person name="Nolan M."/>
            <person name="Ohm R."/>
            <person name="Pangilinan J."/>
            <person name="Park H.-J."/>
            <person name="Ramirez L."/>
            <person name="Alfaro M."/>
            <person name="Sun H."/>
            <person name="Tritt A."/>
            <person name="Yoshinaga Y."/>
            <person name="Zwiers L.-H."/>
            <person name="Turgeon B."/>
            <person name="Goodwin S."/>
            <person name="Spatafora J."/>
            <person name="Crous P."/>
            <person name="Grigoriev I."/>
        </authorList>
    </citation>
    <scope>NUCLEOTIDE SEQUENCE</scope>
    <source>
        <strain evidence="4">CBS 207.26</strain>
    </source>
</reference>
<sequence>AASCPNPPGSAVVAKYFDESSTDTQAFLFRDDAEQELILAFRGTSTIQDFVSDFDQTLVPYTSTGVSCSGCTIHEGYLKQWNSVSDSVISTVQSALSANSDYNLTVTGHSMGASLAVLASASLLGSGFDPVTYTFGEPRTGASLGPAFADYIDQILPEGYMYRVTHSNDGVPQTITTSDGYRHHKTEYWGTDPPSAANTVQ</sequence>